<dbReference type="Proteomes" id="UP000183002">
    <property type="component" value="Unassembled WGS sequence"/>
</dbReference>
<reference evidence="3 4" key="1">
    <citation type="submission" date="2016-10" db="EMBL/GenBank/DDBJ databases">
        <authorList>
            <person name="de Groot N.N."/>
        </authorList>
    </citation>
    <scope>NUCLEOTIDE SEQUENCE [LARGE SCALE GENOMIC DNA]</scope>
    <source>
        <strain evidence="3 4">CGMCC 1.10836</strain>
    </source>
</reference>
<gene>
    <name evidence="3" type="ORF">SAMN05216227_102643</name>
</gene>
<dbReference type="OrthoDB" id="7868565at2"/>
<sequence length="81" mass="9308">MAYVIIRGNNGRRHEVDFENAEIKVEVHINEENVELVIEALDEDRPREKKRFTLVNLPRSAFDKAMAEMARSKGIAIKAVD</sequence>
<keyword evidence="1" id="KW-0694">RNA-binding</keyword>
<dbReference type="STRING" id="1077947.SAMN05216227_102643"/>
<proteinExistence type="predicted"/>
<name>A0A1H8JPT9_9RHOB</name>
<evidence type="ECO:0000259" key="2">
    <source>
        <dbReference type="PROSITE" id="PS51165"/>
    </source>
</evidence>
<dbReference type="RefSeq" id="WP_050519568.1">
    <property type="nucleotide sequence ID" value="NZ_FOCO01000026.1"/>
</dbReference>
<keyword evidence="4" id="KW-1185">Reference proteome</keyword>
<accession>A0A1H8JPT9</accession>
<dbReference type="InterPro" id="IPR004114">
    <property type="entry name" value="THUMP_dom"/>
</dbReference>
<dbReference type="AlphaFoldDB" id="A0A1H8JPT9"/>
<evidence type="ECO:0000313" key="4">
    <source>
        <dbReference type="Proteomes" id="UP000183002"/>
    </source>
</evidence>
<evidence type="ECO:0000313" key="3">
    <source>
        <dbReference type="EMBL" id="SEN82689.1"/>
    </source>
</evidence>
<feature type="domain" description="THUMP" evidence="2">
    <location>
        <begin position="1"/>
        <end position="40"/>
    </location>
</feature>
<dbReference type="EMBL" id="FOCO01000026">
    <property type="protein sequence ID" value="SEN82689.1"/>
    <property type="molecule type" value="Genomic_DNA"/>
</dbReference>
<organism evidence="3 4">
    <name type="scientific">Pseudorhodobacter antarcticus</name>
    <dbReference type="NCBI Taxonomy" id="1077947"/>
    <lineage>
        <taxon>Bacteria</taxon>
        <taxon>Pseudomonadati</taxon>
        <taxon>Pseudomonadota</taxon>
        <taxon>Alphaproteobacteria</taxon>
        <taxon>Rhodobacterales</taxon>
        <taxon>Paracoccaceae</taxon>
        <taxon>Pseudorhodobacter</taxon>
    </lineage>
</organism>
<dbReference type="PROSITE" id="PS51165">
    <property type="entry name" value="THUMP"/>
    <property type="match status" value="1"/>
</dbReference>
<evidence type="ECO:0000256" key="1">
    <source>
        <dbReference type="PROSITE-ProRule" id="PRU00529"/>
    </source>
</evidence>
<dbReference type="GO" id="GO:0003723">
    <property type="term" value="F:RNA binding"/>
    <property type="evidence" value="ECO:0007669"/>
    <property type="project" value="UniProtKB-UniRule"/>
</dbReference>
<protein>
    <recommendedName>
        <fullName evidence="2">THUMP domain-containing protein</fullName>
    </recommendedName>
</protein>